<evidence type="ECO:0000313" key="2">
    <source>
        <dbReference type="EMBL" id="RZH68742.1"/>
    </source>
</evidence>
<gene>
    <name evidence="2" type="ORF">ELS17_04580</name>
</gene>
<sequence>MESSPRETRLYFGCAFLFAALIRPIGESVRTPTVRFADSSAITGEDSRRRSSALVTREPAAAVVATGRYERLHRPGAGLEQAREPRDPGEGRPVPSLTRATDGSAGRRLTWQSRVVMLTGKRSVSFRAFRF</sequence>
<dbReference type="EMBL" id="SHMR01000001">
    <property type="protein sequence ID" value="RZH68742.1"/>
    <property type="molecule type" value="Genomic_DNA"/>
</dbReference>
<comment type="caution">
    <text evidence="2">The sequence shown here is derived from an EMBL/GenBank/DDBJ whole genome shotgun (WGS) entry which is preliminary data.</text>
</comment>
<dbReference type="Proteomes" id="UP000292704">
    <property type="component" value="Unassembled WGS sequence"/>
</dbReference>
<feature type="region of interest" description="Disordered" evidence="1">
    <location>
        <begin position="72"/>
        <end position="106"/>
    </location>
</feature>
<proteinExistence type="predicted"/>
<dbReference type="AlphaFoldDB" id="A0A482XZU6"/>
<reference evidence="2 3" key="1">
    <citation type="submission" date="2019-02" db="EMBL/GenBank/DDBJ databases">
        <title>Genome analysis provides insights into bioremediation potentialities and Haloocin production by Natrinema altunense strain 4.1R isolated from Chott Douz in Tunisian desert.</title>
        <authorList>
            <person name="Najjari A."/>
            <person name="Youssef N."/>
            <person name="Ben Dhia O."/>
            <person name="Ferjani R."/>
            <person name="El Hidri D."/>
            <person name="Ouzari H.I."/>
            <person name="Cherif A."/>
        </authorList>
    </citation>
    <scope>NUCLEOTIDE SEQUENCE [LARGE SCALE GENOMIC DNA]</scope>
    <source>
        <strain evidence="2 3">4.1R</strain>
    </source>
</reference>
<organism evidence="2 3">
    <name type="scientific">Natrinema altunense</name>
    <dbReference type="NCBI Taxonomy" id="222984"/>
    <lineage>
        <taxon>Archaea</taxon>
        <taxon>Methanobacteriati</taxon>
        <taxon>Methanobacteriota</taxon>
        <taxon>Stenosarchaea group</taxon>
        <taxon>Halobacteria</taxon>
        <taxon>Halobacteriales</taxon>
        <taxon>Natrialbaceae</taxon>
        <taxon>Natrinema</taxon>
    </lineage>
</organism>
<accession>A0A482XZU6</accession>
<evidence type="ECO:0000256" key="1">
    <source>
        <dbReference type="SAM" id="MobiDB-lite"/>
    </source>
</evidence>
<feature type="compositionally biased region" description="Basic and acidic residues" evidence="1">
    <location>
        <begin position="81"/>
        <end position="90"/>
    </location>
</feature>
<protein>
    <submittedName>
        <fullName evidence="2">Uncharacterized protein</fullName>
    </submittedName>
</protein>
<name>A0A482XZU6_9EURY</name>
<evidence type="ECO:0000313" key="3">
    <source>
        <dbReference type="Proteomes" id="UP000292704"/>
    </source>
</evidence>